<reference evidence="5 6" key="1">
    <citation type="submission" date="2023-05" db="EMBL/GenBank/DDBJ databases">
        <title>B98-5 Cell Line De Novo Hybrid Assembly: An Optical Mapping Approach.</title>
        <authorList>
            <person name="Kananen K."/>
            <person name="Auerbach J.A."/>
            <person name="Kautto E."/>
            <person name="Blachly J.S."/>
        </authorList>
    </citation>
    <scope>NUCLEOTIDE SEQUENCE [LARGE SCALE GENOMIC DNA]</scope>
    <source>
        <strain evidence="5">B95-8</strain>
        <tissue evidence="5">Cell line</tissue>
    </source>
</reference>
<gene>
    <name evidence="5" type="ORF">P7K49_029818</name>
</gene>
<organism evidence="5 6">
    <name type="scientific">Saguinus oedipus</name>
    <name type="common">Cotton-top tamarin</name>
    <name type="synonym">Oedipomidas oedipus</name>
    <dbReference type="NCBI Taxonomy" id="9490"/>
    <lineage>
        <taxon>Eukaryota</taxon>
        <taxon>Metazoa</taxon>
        <taxon>Chordata</taxon>
        <taxon>Craniata</taxon>
        <taxon>Vertebrata</taxon>
        <taxon>Euteleostomi</taxon>
        <taxon>Mammalia</taxon>
        <taxon>Eutheria</taxon>
        <taxon>Euarchontoglires</taxon>
        <taxon>Primates</taxon>
        <taxon>Haplorrhini</taxon>
        <taxon>Platyrrhini</taxon>
        <taxon>Cebidae</taxon>
        <taxon>Callitrichinae</taxon>
        <taxon>Saguinus</taxon>
    </lineage>
</organism>
<keyword evidence="2" id="KW-0325">Glycoprotein</keyword>
<sequence>MSFCSTADQGSQTKGCEYSPLLFPQKHGIPAKADVYCEVCEFLVKEMTKLIYNNKTEKEILDAFEKISEKLLKSLSEECQEMVDTYGSSILSILLQEVSPEVACSMLRLCSSTWLPAVTGECWVRCRTGWCPSWVREALPALSPPPSCVVQITQPKDGGFCEVCKKLVGYLHHNLERNSTNEEILAALEKGCSFLPNPYQKQVYLD</sequence>
<dbReference type="InterPro" id="IPR008138">
    <property type="entry name" value="SapB_2"/>
</dbReference>
<dbReference type="InterPro" id="IPR011001">
    <property type="entry name" value="Saposin-like"/>
</dbReference>
<feature type="domain" description="Saposin B-type" evidence="4">
    <location>
        <begin position="157"/>
        <end position="198"/>
    </location>
</feature>
<dbReference type="InterPro" id="IPR008373">
    <property type="entry name" value="Saposin"/>
</dbReference>
<evidence type="ECO:0000256" key="2">
    <source>
        <dbReference type="ARBA" id="ARBA00023180"/>
    </source>
</evidence>
<dbReference type="InterPro" id="IPR008139">
    <property type="entry name" value="SaposinB_dom"/>
</dbReference>
<evidence type="ECO:0000313" key="6">
    <source>
        <dbReference type="Proteomes" id="UP001266305"/>
    </source>
</evidence>
<evidence type="ECO:0000313" key="5">
    <source>
        <dbReference type="EMBL" id="KAK2093289.1"/>
    </source>
</evidence>
<protein>
    <recommendedName>
        <fullName evidence="4">Saposin B-type domain-containing protein</fullName>
    </recommendedName>
</protein>
<proteinExistence type="predicted"/>
<dbReference type="PRINTS" id="PR01797">
    <property type="entry name" value="SAPOSIN"/>
</dbReference>
<keyword evidence="1" id="KW-1015">Disulfide bond</keyword>
<accession>A0ABQ9U8A6</accession>
<keyword evidence="6" id="KW-1185">Reference proteome</keyword>
<dbReference type="InterPro" id="IPR051428">
    <property type="entry name" value="Sphingo_Act-Surfact_Prot"/>
</dbReference>
<dbReference type="SMART" id="SM00741">
    <property type="entry name" value="SapB"/>
    <property type="match status" value="1"/>
</dbReference>
<dbReference type="PROSITE" id="PS50015">
    <property type="entry name" value="SAP_B"/>
    <property type="match status" value="2"/>
</dbReference>
<dbReference type="Pfam" id="PF05184">
    <property type="entry name" value="SapB_1"/>
    <property type="match status" value="2"/>
</dbReference>
<dbReference type="InterPro" id="IPR007856">
    <property type="entry name" value="SapB_1"/>
</dbReference>
<evidence type="ECO:0000256" key="1">
    <source>
        <dbReference type="ARBA" id="ARBA00023157"/>
    </source>
</evidence>
<comment type="caution">
    <text evidence="5">The sequence shown here is derived from an EMBL/GenBank/DDBJ whole genome shotgun (WGS) entry which is preliminary data.</text>
</comment>
<dbReference type="PANTHER" id="PTHR11480:SF36">
    <property type="entry name" value="PROSAPOSIN"/>
    <property type="match status" value="1"/>
</dbReference>
<feature type="domain" description="Saposin B-type" evidence="4">
    <location>
        <begin position="33"/>
        <end position="114"/>
    </location>
</feature>
<dbReference type="PANTHER" id="PTHR11480">
    <property type="entry name" value="SAPOSIN-RELATED"/>
    <property type="match status" value="1"/>
</dbReference>
<evidence type="ECO:0000259" key="4">
    <source>
        <dbReference type="PROSITE" id="PS50015"/>
    </source>
</evidence>
<dbReference type="Pfam" id="PF03489">
    <property type="entry name" value="SapB_2"/>
    <property type="match status" value="1"/>
</dbReference>
<evidence type="ECO:0000256" key="3">
    <source>
        <dbReference type="ARBA" id="ARBA00037150"/>
    </source>
</evidence>
<dbReference type="Gene3D" id="1.10.225.10">
    <property type="entry name" value="Saposin-like"/>
    <property type="match status" value="2"/>
</dbReference>
<dbReference type="EMBL" id="JASSZA010000015">
    <property type="protein sequence ID" value="KAK2093289.1"/>
    <property type="molecule type" value="Genomic_DNA"/>
</dbReference>
<comment type="function">
    <text evidence="3">Saposin-A and saposin-C stimulate the hydrolysis of glucosylceramide by beta-glucosylceramidase (EC 3.2.1.45) and galactosylceramide by beta-galactosylceramidase (EC 3.2.1.46). Saposin-C apparently acts by combining with the enzyme and acidic lipid to form an activated complex, rather than by solubilizing the substrate.</text>
</comment>
<dbReference type="Proteomes" id="UP001266305">
    <property type="component" value="Unassembled WGS sequence"/>
</dbReference>
<name>A0ABQ9U8A6_SAGOE</name>
<dbReference type="SUPFAM" id="SSF47862">
    <property type="entry name" value="Saposin"/>
    <property type="match status" value="2"/>
</dbReference>